<accession>A0A9N8HM52</accession>
<keyword evidence="1" id="KW-1133">Transmembrane helix</keyword>
<dbReference type="PANTHER" id="PTHR36009">
    <property type="match status" value="1"/>
</dbReference>
<keyword evidence="2" id="KW-0732">Signal</keyword>
<dbReference type="PANTHER" id="PTHR36009:SF3">
    <property type="entry name" value="TRANSMEMBRANE PROTEIN"/>
    <property type="match status" value="1"/>
</dbReference>
<evidence type="ECO:0000313" key="3">
    <source>
        <dbReference type="EMBL" id="CAB9520238.1"/>
    </source>
</evidence>
<evidence type="ECO:0000256" key="1">
    <source>
        <dbReference type="SAM" id="Phobius"/>
    </source>
</evidence>
<organism evidence="3 4">
    <name type="scientific">Seminavis robusta</name>
    <dbReference type="NCBI Taxonomy" id="568900"/>
    <lineage>
        <taxon>Eukaryota</taxon>
        <taxon>Sar</taxon>
        <taxon>Stramenopiles</taxon>
        <taxon>Ochrophyta</taxon>
        <taxon>Bacillariophyta</taxon>
        <taxon>Bacillariophyceae</taxon>
        <taxon>Bacillariophycidae</taxon>
        <taxon>Naviculales</taxon>
        <taxon>Naviculaceae</taxon>
        <taxon>Seminavis</taxon>
    </lineage>
</organism>
<keyword evidence="1" id="KW-0812">Transmembrane</keyword>
<name>A0A9N8HM52_9STRA</name>
<gene>
    <name evidence="3" type="ORF">SEMRO_1085_G239590.1</name>
</gene>
<dbReference type="Proteomes" id="UP001153069">
    <property type="component" value="Unassembled WGS sequence"/>
</dbReference>
<evidence type="ECO:0000256" key="2">
    <source>
        <dbReference type="SAM" id="SignalP"/>
    </source>
</evidence>
<keyword evidence="4" id="KW-1185">Reference proteome</keyword>
<protein>
    <submittedName>
        <fullName evidence="3">Uncharacterized protein</fullName>
    </submittedName>
</protein>
<feature type="transmembrane region" description="Helical" evidence="1">
    <location>
        <begin position="206"/>
        <end position="224"/>
    </location>
</feature>
<keyword evidence="1" id="KW-0472">Membrane</keyword>
<comment type="caution">
    <text evidence="3">The sequence shown here is derived from an EMBL/GenBank/DDBJ whole genome shotgun (WGS) entry which is preliminary data.</text>
</comment>
<dbReference type="OrthoDB" id="10559722at2759"/>
<dbReference type="EMBL" id="CAICTM010001083">
    <property type="protein sequence ID" value="CAB9520238.1"/>
    <property type="molecule type" value="Genomic_DNA"/>
</dbReference>
<feature type="transmembrane region" description="Helical" evidence="1">
    <location>
        <begin position="158"/>
        <end position="177"/>
    </location>
</feature>
<feature type="signal peptide" evidence="2">
    <location>
        <begin position="1"/>
        <end position="18"/>
    </location>
</feature>
<feature type="transmembrane region" description="Helical" evidence="1">
    <location>
        <begin position="125"/>
        <end position="146"/>
    </location>
</feature>
<reference evidence="3" key="1">
    <citation type="submission" date="2020-06" db="EMBL/GenBank/DDBJ databases">
        <authorList>
            <consortium name="Plant Systems Biology data submission"/>
        </authorList>
    </citation>
    <scope>NUCLEOTIDE SEQUENCE</scope>
    <source>
        <strain evidence="3">D6</strain>
    </source>
</reference>
<proteinExistence type="predicted"/>
<feature type="chain" id="PRO_5040208107" evidence="2">
    <location>
        <begin position="19"/>
        <end position="330"/>
    </location>
</feature>
<evidence type="ECO:0000313" key="4">
    <source>
        <dbReference type="Proteomes" id="UP001153069"/>
    </source>
</evidence>
<sequence length="330" mass="36935">MRNNLSLFFVALVLAAWSQHPVCESFSTLPRGSTHHERRRTSQLYLREESTLKKKNDDIDDDQKTKEQSIRQLLFGSAFVIENVFSYAFAPGADGTAFPQADLDLIAQLTDPQVMLQHPPAGYPLFSLLCFNSFLWLPFVWGGILYPTTTEQNRAVPALPFLLLSTVFGGVSLYPYFVLFRTQKQQDTINILDRVGNVLYGKFDSLLPKCLLLGVIGFCFYTFAQSISSAANYDSNLVSGELEGFVTLVTTSQFASTTVLDLFLLSPLLLDPIRDDAKQRGYLNTKENASWNGQDLRQLAPFAVPIIGALSWVLTRPPLLQDDNNNDDKS</sequence>
<dbReference type="AlphaFoldDB" id="A0A9N8HM52"/>